<dbReference type="PANTHER" id="PTHR31902">
    <property type="entry name" value="ACTIN PATCHES DISTAL PROTEIN 1"/>
    <property type="match status" value="1"/>
</dbReference>
<comment type="caution">
    <text evidence="1">The sequence shown here is derived from an EMBL/GenBank/DDBJ whole genome shotgun (WGS) entry which is preliminary data.</text>
</comment>
<organism evidence="1 2">
    <name type="scientific">Actinocorallia herbida</name>
    <dbReference type="NCBI Taxonomy" id="58109"/>
    <lineage>
        <taxon>Bacteria</taxon>
        <taxon>Bacillati</taxon>
        <taxon>Actinomycetota</taxon>
        <taxon>Actinomycetes</taxon>
        <taxon>Streptosporangiales</taxon>
        <taxon>Thermomonosporaceae</taxon>
        <taxon>Actinocorallia</taxon>
    </lineage>
</organism>
<dbReference type="Gene3D" id="3.40.30.10">
    <property type="entry name" value="Glutaredoxin"/>
    <property type="match status" value="1"/>
</dbReference>
<dbReference type="SUPFAM" id="SSF52833">
    <property type="entry name" value="Thioredoxin-like"/>
    <property type="match status" value="1"/>
</dbReference>
<accession>A0A3N1D6A7</accession>
<reference evidence="1 2" key="1">
    <citation type="submission" date="2018-11" db="EMBL/GenBank/DDBJ databases">
        <title>Sequencing the genomes of 1000 actinobacteria strains.</title>
        <authorList>
            <person name="Klenk H.-P."/>
        </authorList>
    </citation>
    <scope>NUCLEOTIDE SEQUENCE [LARGE SCALE GENOMIC DNA]</scope>
    <source>
        <strain evidence="1 2">DSM 44254</strain>
    </source>
</reference>
<dbReference type="Proteomes" id="UP000272400">
    <property type="component" value="Unassembled WGS sequence"/>
</dbReference>
<dbReference type="OrthoDB" id="3399139at2"/>
<evidence type="ECO:0000313" key="1">
    <source>
        <dbReference type="EMBL" id="ROO89050.1"/>
    </source>
</evidence>
<evidence type="ECO:0000313" key="2">
    <source>
        <dbReference type="Proteomes" id="UP000272400"/>
    </source>
</evidence>
<gene>
    <name evidence="1" type="ORF">EDD29_6737</name>
</gene>
<dbReference type="Pfam" id="PF06999">
    <property type="entry name" value="Suc_Fer-like"/>
    <property type="match status" value="1"/>
</dbReference>
<dbReference type="InterPro" id="IPR036249">
    <property type="entry name" value="Thioredoxin-like_sf"/>
</dbReference>
<dbReference type="InterPro" id="IPR009737">
    <property type="entry name" value="Aim32/Apd1-like"/>
</dbReference>
<dbReference type="EMBL" id="RJKE01000001">
    <property type="protein sequence ID" value="ROO89050.1"/>
    <property type="molecule type" value="Genomic_DNA"/>
</dbReference>
<name>A0A3N1D6A7_9ACTN</name>
<dbReference type="CDD" id="cd03062">
    <property type="entry name" value="TRX_Fd_Sucrase"/>
    <property type="match status" value="1"/>
</dbReference>
<dbReference type="AlphaFoldDB" id="A0A3N1D6A7"/>
<proteinExistence type="predicted"/>
<protein>
    <submittedName>
        <fullName evidence="1">Sucrase/ferredoxin-like protein</fullName>
    </submittedName>
</protein>
<sequence length="295" mass="31759">MSRSVSCEHCPGGHLGQKPCLASATTKANSWLLIEHSGPWPRKIEELGLPVIDRAIAHGVRPQLIRRSGRRAQTPPLRVYVGWSGENPWLETRVVSDMAELDDLDLAAVALGRRPGFGEPTLEPLLLVCTHAKRNACCARTGTPLARGLAAGYGDLVWETSHVGGDRYAANLVCLPHGIYYGALDGETAREAVDAYLRGEVVLDRLRGRAGIPEPAQAAEHFVRAHTGLLGLDQVRVISVTGTGPYMTRVTAAGNVWYGTVELVSSLGGCGHDCDETVETYQMRDLALHSEAALV</sequence>
<keyword evidence="2" id="KW-1185">Reference proteome</keyword>
<dbReference type="PANTHER" id="PTHR31902:SF22">
    <property type="entry name" value="SLL1203 PROTEIN"/>
    <property type="match status" value="1"/>
</dbReference>